<proteinExistence type="predicted"/>
<accession>A0A0U2SP66</accession>
<name>A0A0U2SP66_STRGL</name>
<dbReference type="AlphaFoldDB" id="A0A0U2SP66"/>
<organism evidence="1 2">
    <name type="scientific">Streptomyces globisporus C-1027</name>
    <dbReference type="NCBI Taxonomy" id="1172567"/>
    <lineage>
        <taxon>Bacteria</taxon>
        <taxon>Bacillati</taxon>
        <taxon>Actinomycetota</taxon>
        <taxon>Actinomycetes</taxon>
        <taxon>Kitasatosporales</taxon>
        <taxon>Streptomycetaceae</taxon>
        <taxon>Streptomyces</taxon>
    </lineage>
</organism>
<dbReference type="STRING" id="1172567.WQO_00920"/>
<dbReference type="EMBL" id="CP013738">
    <property type="protein sequence ID" value="ALU92048.1"/>
    <property type="molecule type" value="Genomic_DNA"/>
</dbReference>
<dbReference type="KEGG" id="sgb:WQO_00920"/>
<reference evidence="1 2" key="1">
    <citation type="journal article" date="2012" name="J. Bacteriol.">
        <title>Draft genome sequence of Streptomyces globisporus C-1027, which produces an antitumor antibiotic consisting of a nine-membered enediyne with a chromoprotein.</title>
        <authorList>
            <person name="Wang L."/>
            <person name="Wang S."/>
            <person name="He Q."/>
            <person name="Yu T."/>
            <person name="Li Q."/>
            <person name="Hong B."/>
        </authorList>
    </citation>
    <scope>NUCLEOTIDE SEQUENCE [LARGE SCALE GENOMIC DNA]</scope>
    <source>
        <strain evidence="1 2">C-1027</strain>
    </source>
</reference>
<evidence type="ECO:0000313" key="2">
    <source>
        <dbReference type="Proteomes" id="UP000064183"/>
    </source>
</evidence>
<evidence type="ECO:0000313" key="1">
    <source>
        <dbReference type="EMBL" id="ALU92048.1"/>
    </source>
</evidence>
<dbReference type="RefSeq" id="WP_010060693.1">
    <property type="nucleotide sequence ID" value="NZ_CP013738.1"/>
</dbReference>
<sequence>MDRRALHAALVEARIPGGYYRIEGVHEPVPASPDFLFVRRGGDGGWETGAYERGTYDVIARHPDEATACAHLLSLLV</sequence>
<gene>
    <name evidence="1" type="ORF">WQO_00920</name>
</gene>
<protein>
    <submittedName>
        <fullName evidence="1">Uncharacterized protein</fullName>
    </submittedName>
</protein>
<dbReference type="GeneID" id="27780846"/>
<dbReference type="Proteomes" id="UP000064183">
    <property type="component" value="Chromosome"/>
</dbReference>